<keyword evidence="2" id="KW-1185">Reference proteome</keyword>
<evidence type="ECO:0000313" key="1">
    <source>
        <dbReference type="EMBL" id="MYM61112.1"/>
    </source>
</evidence>
<dbReference type="Proteomes" id="UP000478571">
    <property type="component" value="Unassembled WGS sequence"/>
</dbReference>
<dbReference type="RefSeq" id="WP_160932272.1">
    <property type="nucleotide sequence ID" value="NZ_WWEU01000009.1"/>
</dbReference>
<name>A0A6L8M5B3_9VIBR</name>
<evidence type="ECO:0000313" key="2">
    <source>
        <dbReference type="Proteomes" id="UP000478571"/>
    </source>
</evidence>
<dbReference type="AlphaFoldDB" id="A0A6L8M5B3"/>
<gene>
    <name evidence="1" type="ORF">GTG28_17935</name>
</gene>
<proteinExistence type="predicted"/>
<accession>A0A6L8M5B3</accession>
<sequence length="198" mass="23052">MINYDQQQLEETRALIAQALAIYQPRKSSAGFDGAMYKLEHRPSSKRQGEPITDPLHIKASRSHKGARLNCSDDVFEHLRVQRVLKSLPSHLAKWLIYRYGESSPDSMVPELVSIVEGELPIENCRKPTKAKIRNMVFERLTRREFVDCLQRNLFEAIGVKKQTYFQCYAKHNDSITDQFQALDELSLRTFQRQFLNH</sequence>
<reference evidence="1 2" key="1">
    <citation type="submission" date="2020-01" db="EMBL/GenBank/DDBJ databases">
        <title>Draft Genome Sequence of Vibrio sp. strain OCN044, Isolated from a Healthy Coral at Palmyra Atoll.</title>
        <authorList>
            <person name="Videau P."/>
            <person name="Loughran R."/>
            <person name="Esquivel A."/>
            <person name="Deadmond M."/>
            <person name="Paddock B.E."/>
            <person name="Saw J.H."/>
            <person name="Ushijima B."/>
        </authorList>
    </citation>
    <scope>NUCLEOTIDE SEQUENCE [LARGE SCALE GENOMIC DNA]</scope>
    <source>
        <strain evidence="1 2">OCN044</strain>
    </source>
</reference>
<organism evidence="1 2">
    <name type="scientific">Vibrio tetraodonis subsp. pristinus</name>
    <dbReference type="NCBI Taxonomy" id="2695891"/>
    <lineage>
        <taxon>Bacteria</taxon>
        <taxon>Pseudomonadati</taxon>
        <taxon>Pseudomonadota</taxon>
        <taxon>Gammaproteobacteria</taxon>
        <taxon>Vibrionales</taxon>
        <taxon>Vibrionaceae</taxon>
        <taxon>Vibrio</taxon>
    </lineage>
</organism>
<comment type="caution">
    <text evidence="1">The sequence shown here is derived from an EMBL/GenBank/DDBJ whole genome shotgun (WGS) entry which is preliminary data.</text>
</comment>
<dbReference type="EMBL" id="WWEU01000009">
    <property type="protein sequence ID" value="MYM61112.1"/>
    <property type="molecule type" value="Genomic_DNA"/>
</dbReference>
<protein>
    <submittedName>
        <fullName evidence="1">Uncharacterized protein</fullName>
    </submittedName>
</protein>